<evidence type="ECO:0000313" key="2">
    <source>
        <dbReference type="Proteomes" id="UP000289758"/>
    </source>
</evidence>
<dbReference type="CDD" id="cd06661">
    <property type="entry name" value="GGCT_like"/>
    <property type="match status" value="1"/>
</dbReference>
<dbReference type="AlphaFoldDB" id="A0A4V1M041"/>
<sequence length="190" mass="22312">MYIFGYGSLVNINSAQKSFKRVLKQEDFIPVVLKGFKKVWNSIEYILFEDEKQISNGIFLNLQKDEKSSTNGVLLHISQEEFELLKLREKNYSCIKLNSEDFIGLKTKEKIYTFSTTNKEKIATLGDENCFIPKNYIFLLEEGLKNYSKEFQEEFVKSYSNYPFKIKEGTYKFSDPIQNRFAKDGFKDES</sequence>
<dbReference type="RefSeq" id="WP_129087905.1">
    <property type="nucleotide sequence ID" value="NZ_CP053836.1"/>
</dbReference>
<comment type="caution">
    <text evidence="1">The sequence shown here is derived from an EMBL/GenBank/DDBJ whole genome shotgun (WGS) entry which is preliminary data.</text>
</comment>
<proteinExistence type="predicted"/>
<accession>A0A4V1M041</accession>
<dbReference type="InterPro" id="IPR013024">
    <property type="entry name" value="GGCT-like"/>
</dbReference>
<organism evidence="1 2">
    <name type="scientific">Halarcobacter ebronensis</name>
    <dbReference type="NCBI Taxonomy" id="1462615"/>
    <lineage>
        <taxon>Bacteria</taxon>
        <taxon>Pseudomonadati</taxon>
        <taxon>Campylobacterota</taxon>
        <taxon>Epsilonproteobacteria</taxon>
        <taxon>Campylobacterales</taxon>
        <taxon>Arcobacteraceae</taxon>
        <taxon>Halarcobacter</taxon>
    </lineage>
</organism>
<keyword evidence="2" id="KW-1185">Reference proteome</keyword>
<dbReference type="Gene3D" id="3.10.490.10">
    <property type="entry name" value="Gamma-glutamyl cyclotransferase-like"/>
    <property type="match status" value="1"/>
</dbReference>
<dbReference type="Proteomes" id="UP000289758">
    <property type="component" value="Unassembled WGS sequence"/>
</dbReference>
<dbReference type="GO" id="GO:0016740">
    <property type="term" value="F:transferase activity"/>
    <property type="evidence" value="ECO:0007669"/>
    <property type="project" value="UniProtKB-KW"/>
</dbReference>
<keyword evidence="1" id="KW-0808">Transferase</keyword>
<protein>
    <submittedName>
        <fullName evidence="1">Gamma-glutamylcyclotransferase</fullName>
    </submittedName>
</protein>
<reference evidence="1 2" key="1">
    <citation type="submission" date="2017-10" db="EMBL/GenBank/DDBJ databases">
        <title>Genomics of the genus Arcobacter.</title>
        <authorList>
            <person name="Perez-Cataluna A."/>
            <person name="Figueras M.J."/>
        </authorList>
    </citation>
    <scope>NUCLEOTIDE SEQUENCE [LARGE SCALE GENOMIC DNA]</scope>
    <source>
        <strain evidence="1 2">CECT 8441</strain>
    </source>
</reference>
<name>A0A4V1M041_9BACT</name>
<dbReference type="EMBL" id="PDKK01000012">
    <property type="protein sequence ID" value="RXK03409.1"/>
    <property type="molecule type" value="Genomic_DNA"/>
</dbReference>
<evidence type="ECO:0000313" key="1">
    <source>
        <dbReference type="EMBL" id="RXK03409.1"/>
    </source>
</evidence>
<dbReference type="OrthoDB" id="5347181at2"/>
<gene>
    <name evidence="1" type="ORF">CRV07_12060</name>
</gene>